<reference evidence="1 2" key="1">
    <citation type="journal article" date="2012" name="J. Bacteriol.">
        <title>Genome Sequence of "Candidatus Nitrosoarchaeum limnia" BG20, a Low-Salinity Ammonia-Oxidizing Archaeon from the San Francisco Bay Estuary.</title>
        <authorList>
            <person name="Mosier A.C."/>
            <person name="Allen E.E."/>
            <person name="Kim M."/>
            <person name="Ferriera S."/>
            <person name="Francis C.A."/>
        </authorList>
    </citation>
    <scope>NUCLEOTIDE SEQUENCE [LARGE SCALE GENOMIC DNA]</scope>
    <source>
        <strain evidence="1 2">BG20</strain>
    </source>
</reference>
<proteinExistence type="predicted"/>
<protein>
    <submittedName>
        <fullName evidence="1">Uncharacterized protein</fullName>
    </submittedName>
</protein>
<sequence length="37" mass="4148">MTLQKLNHGGSFGNYIITIHNTINLKITNLLESLFGM</sequence>
<dbReference type="EMBL" id="AHJG01000092">
    <property type="protein sequence ID" value="EPA06210.1"/>
    <property type="molecule type" value="Genomic_DNA"/>
</dbReference>
<organism evidence="1 2">
    <name type="scientific">Candidatus Nitrosarchaeum limnium BG20</name>
    <dbReference type="NCBI Taxonomy" id="859192"/>
    <lineage>
        <taxon>Archaea</taxon>
        <taxon>Nitrososphaerota</taxon>
        <taxon>Nitrososphaeria</taxon>
        <taxon>Nitrosopumilales</taxon>
        <taxon>Nitrosopumilaceae</taxon>
        <taxon>Nitrosarchaeum</taxon>
    </lineage>
</organism>
<dbReference type="Proteomes" id="UP000014065">
    <property type="component" value="Unassembled WGS sequence"/>
</dbReference>
<keyword evidence="2" id="KW-1185">Reference proteome</keyword>
<accession>S2E4R9</accession>
<comment type="caution">
    <text evidence="1">The sequence shown here is derived from an EMBL/GenBank/DDBJ whole genome shotgun (WGS) entry which is preliminary data.</text>
</comment>
<evidence type="ECO:0000313" key="2">
    <source>
        <dbReference type="Proteomes" id="UP000014065"/>
    </source>
</evidence>
<name>S2E4R9_9ARCH</name>
<dbReference type="AlphaFoldDB" id="S2E4R9"/>
<evidence type="ECO:0000313" key="1">
    <source>
        <dbReference type="EMBL" id="EPA06210.1"/>
    </source>
</evidence>
<gene>
    <name evidence="1" type="ORF">BG20_I0583</name>
</gene>